<feature type="binding site" evidence="18">
    <location>
        <position position="178"/>
    </location>
    <ligand>
        <name>[4Fe-4S] cluster</name>
        <dbReference type="ChEBI" id="CHEBI:49883"/>
        <label>2</label>
    </ligand>
</feature>
<evidence type="ECO:0000256" key="13">
    <source>
        <dbReference type="ARBA" id="ARBA00023136"/>
    </source>
</evidence>
<evidence type="ECO:0000259" key="20">
    <source>
        <dbReference type="PROSITE" id="PS51656"/>
    </source>
</evidence>
<keyword evidence="4" id="KW-0285">Flavoprotein</keyword>
<comment type="similarity">
    <text evidence="18">Belongs to the 4Fe4S bacterial-type ferredoxin family. RnfB subfamily.</text>
</comment>
<evidence type="ECO:0000256" key="15">
    <source>
        <dbReference type="ARBA" id="ARBA00048792"/>
    </source>
</evidence>
<comment type="function">
    <text evidence="16">Involved in pyrimidine base degradation. Catalyzes physiologically the reduction of uracil to 5,6-dihydrouracil (DHU) by using NADH as a specific cosubstrate. It also catalyzes the reverse reaction and the reduction of thymine to 5,6-dihydrothymine (DHT).</text>
</comment>
<feature type="binding site" evidence="18">
    <location>
        <position position="138"/>
    </location>
    <ligand>
        <name>[4Fe-4S] cluster</name>
        <dbReference type="ChEBI" id="CHEBI:49883"/>
        <label>2</label>
    </ligand>
</feature>
<feature type="binding site" evidence="18">
    <location>
        <position position="49"/>
    </location>
    <ligand>
        <name>[4Fe-4S] cluster</name>
        <dbReference type="ChEBI" id="CHEBI:49883"/>
        <label>1</label>
    </ligand>
</feature>
<keyword evidence="18" id="KW-1003">Cell membrane</keyword>
<dbReference type="HAMAP" id="MF_00463">
    <property type="entry name" value="RsxB_RnfB"/>
    <property type="match status" value="1"/>
</dbReference>
<feature type="binding site" evidence="18">
    <location>
        <position position="174"/>
    </location>
    <ligand>
        <name>[4Fe-4S] cluster</name>
        <dbReference type="ChEBI" id="CHEBI:49883"/>
        <label>3</label>
    </ligand>
</feature>
<feature type="binding site" evidence="18">
    <location>
        <position position="71"/>
    </location>
    <ligand>
        <name>[4Fe-4S] cluster</name>
        <dbReference type="ChEBI" id="CHEBI:49883"/>
        <label>1</label>
    </ligand>
</feature>
<keyword evidence="3 18" id="KW-0004">4Fe-4S</keyword>
<dbReference type="EMBL" id="ATBP01000032">
    <property type="protein sequence ID" value="ETR73916.1"/>
    <property type="molecule type" value="Genomic_DNA"/>
</dbReference>
<feature type="binding site" evidence="18">
    <location>
        <position position="148"/>
    </location>
    <ligand>
        <name>[4Fe-4S] cluster</name>
        <dbReference type="ChEBI" id="CHEBI:49883"/>
        <label>3</label>
    </ligand>
</feature>
<dbReference type="PANTHER" id="PTHR43073">
    <property type="entry name" value="DIHYDROPYRIMIDINE DEHYDROGENASE [NADP(+)]"/>
    <property type="match status" value="1"/>
</dbReference>
<keyword evidence="10" id="KW-0560">Oxidoreductase</keyword>
<dbReference type="CDD" id="cd10549">
    <property type="entry name" value="MtMvhB_like"/>
    <property type="match status" value="1"/>
</dbReference>
<comment type="catalytic activity">
    <reaction evidence="14">
        <text>5,6-dihydrothymine + NAD(+) = thymine + NADH + H(+)</text>
        <dbReference type="Rhea" id="RHEA:28791"/>
        <dbReference type="ChEBI" id="CHEBI:15378"/>
        <dbReference type="ChEBI" id="CHEBI:17821"/>
        <dbReference type="ChEBI" id="CHEBI:27468"/>
        <dbReference type="ChEBI" id="CHEBI:57540"/>
        <dbReference type="ChEBI" id="CHEBI:57945"/>
        <dbReference type="EC" id="1.3.1.1"/>
    </reaction>
</comment>
<reference evidence="22" key="1">
    <citation type="submission" date="2012-11" db="EMBL/GenBank/DDBJ databases">
        <authorList>
            <person name="Lucero-Rivera Y.E."/>
            <person name="Tovar-Ramirez D."/>
        </authorList>
    </citation>
    <scope>NUCLEOTIDE SEQUENCE [LARGE SCALE GENOMIC DNA]</scope>
    <source>
        <strain evidence="22">Araruama</strain>
    </source>
</reference>
<evidence type="ECO:0000256" key="7">
    <source>
        <dbReference type="ARBA" id="ARBA00022737"/>
    </source>
</evidence>
<dbReference type="EC" id="7.-.-.-" evidence="18"/>
<keyword evidence="7 18" id="KW-0677">Repeat</keyword>
<evidence type="ECO:0000256" key="4">
    <source>
        <dbReference type="ARBA" id="ARBA00022630"/>
    </source>
</evidence>
<evidence type="ECO:0000256" key="6">
    <source>
        <dbReference type="ARBA" id="ARBA00022723"/>
    </source>
</evidence>
<keyword evidence="2 18" id="KW-0813">Transport</keyword>
<feature type="binding site" evidence="18">
    <location>
        <position position="171"/>
    </location>
    <ligand>
        <name>[4Fe-4S] cluster</name>
        <dbReference type="ChEBI" id="CHEBI:49883"/>
        <label>3</label>
    </ligand>
</feature>
<dbReference type="InterPro" id="IPR010207">
    <property type="entry name" value="Elect_transpt_cplx_RnfB/RsxB"/>
</dbReference>
<dbReference type="Pfam" id="PF04060">
    <property type="entry name" value="FeS"/>
    <property type="match status" value="1"/>
</dbReference>
<comment type="subunit">
    <text evidence="17">Heterotetramer of 2 PreA and 2 PreT subunits.</text>
</comment>
<name>A0A1V1PGI9_9BACT</name>
<comment type="subunit">
    <text evidence="18">The complex is composed of six subunits: RnfA, RnfB, RnfC, RnfD, RnfE and RnfG.</text>
</comment>
<evidence type="ECO:0000256" key="14">
    <source>
        <dbReference type="ARBA" id="ARBA00047685"/>
    </source>
</evidence>
<comment type="cofactor">
    <cofactor evidence="18">
        <name>[4Fe-4S] cluster</name>
        <dbReference type="ChEBI" id="CHEBI:49883"/>
    </cofactor>
    <text evidence="18">Binds 3 [4Fe-4S] clusters.</text>
</comment>
<feature type="binding site" evidence="18">
    <location>
        <position position="168"/>
    </location>
    <ligand>
        <name>[4Fe-4S] cluster</name>
        <dbReference type="ChEBI" id="CHEBI:49883"/>
        <label>3</label>
    </ligand>
</feature>
<dbReference type="InterPro" id="IPR009051">
    <property type="entry name" value="Helical_ferredxn"/>
</dbReference>
<evidence type="ECO:0000256" key="1">
    <source>
        <dbReference type="ARBA" id="ARBA00001917"/>
    </source>
</evidence>
<dbReference type="Gene3D" id="1.10.1060.10">
    <property type="entry name" value="Alpha-helical ferredoxin"/>
    <property type="match status" value="1"/>
</dbReference>
<dbReference type="GO" id="GO:0009055">
    <property type="term" value="F:electron transfer activity"/>
    <property type="evidence" value="ECO:0007669"/>
    <property type="project" value="InterPro"/>
</dbReference>
<dbReference type="InterPro" id="IPR028261">
    <property type="entry name" value="DPD_II"/>
</dbReference>
<dbReference type="InterPro" id="IPR017896">
    <property type="entry name" value="4Fe4S_Fe-S-bd"/>
</dbReference>
<gene>
    <name evidence="18" type="primary">rnfB</name>
    <name evidence="21" type="ORF">OMM_00606</name>
</gene>
<keyword evidence="5" id="KW-0288">FMN</keyword>
<dbReference type="GO" id="GO:0004159">
    <property type="term" value="F:dihydropyrimidine dehydrogenase (NAD+) activity"/>
    <property type="evidence" value="ECO:0007669"/>
    <property type="project" value="UniProtKB-EC"/>
</dbReference>
<feature type="binding site" evidence="18">
    <location>
        <position position="134"/>
    </location>
    <ligand>
        <name>[4Fe-4S] cluster</name>
        <dbReference type="ChEBI" id="CHEBI:49883"/>
        <label>2</label>
    </ligand>
</feature>
<dbReference type="GO" id="GO:0005886">
    <property type="term" value="C:plasma membrane"/>
    <property type="evidence" value="ECO:0007669"/>
    <property type="project" value="UniProtKB-SubCell"/>
</dbReference>
<feature type="region of interest" description="Hydrophobic" evidence="18">
    <location>
        <begin position="1"/>
        <end position="23"/>
    </location>
</feature>
<keyword evidence="11 18" id="KW-0408">Iron</keyword>
<feature type="binding site" evidence="18">
    <location>
        <position position="54"/>
    </location>
    <ligand>
        <name>[4Fe-4S] cluster</name>
        <dbReference type="ChEBI" id="CHEBI:49883"/>
        <label>1</label>
    </ligand>
</feature>
<feature type="domain" description="4Fe-4S ferredoxin-type" evidence="19">
    <location>
        <begin position="159"/>
        <end position="188"/>
    </location>
</feature>
<evidence type="ECO:0000259" key="19">
    <source>
        <dbReference type="PROSITE" id="PS51379"/>
    </source>
</evidence>
<dbReference type="GO" id="GO:0022900">
    <property type="term" value="P:electron transport chain"/>
    <property type="evidence" value="ECO:0007669"/>
    <property type="project" value="UniProtKB-UniRule"/>
</dbReference>
<evidence type="ECO:0000256" key="10">
    <source>
        <dbReference type="ARBA" id="ARBA00023002"/>
    </source>
</evidence>
<dbReference type="SUPFAM" id="SSF46548">
    <property type="entry name" value="alpha-helical ferredoxin"/>
    <property type="match status" value="1"/>
</dbReference>
<dbReference type="PANTHER" id="PTHR43073:SF2">
    <property type="entry name" value="DIHYDROPYRIMIDINE DEHYDROGENASE [NADP(+)]"/>
    <property type="match status" value="1"/>
</dbReference>
<comment type="subcellular location">
    <subcellularLocation>
        <location evidence="18">Cell membrane</location>
    </subcellularLocation>
</comment>
<comment type="caution">
    <text evidence="18">Lacks conserved residue(s) required for the propagation of feature annotation.</text>
</comment>
<sequence length="671" mass="72903">MIQAVFMLGGLGIVIGIVLAAASRIFYVYVDPLVEAVDDALPGANCGGCGLPGCAANAEAIVAGKAAPNSCVAGGDDLAATIAAIIGASLEAKEPDIASPGCYYSVDKAQTLYKYEGILDCRAAALMSGGMKVCDIGCLGLGTCVRACPFDALVMGENGLPVVLQEKCTGCGTCERVCPKHIIKLSSVTRRILQEYTIDDCTTPCQRACPAGIDIREYIHQIDQGNAIKAVQVIKERNPFPSTIGRICPHPCEAECRRNLQDEAVAINGLKRFASDYEQASGKRVQPYKAPSTGRTIAVIGGGVEGLSCAFFLARLGHSPTIYEATNQLGGILRKAIARERLPMDILDWDIEGVLQMGVSVEYEKLCSKDFTIPSLLDKGFNAVCLTTGGWDSRLARNAERTIEQQIPGMYLLLDALKINADAAVPINGHCALLANDKMALKASEILKEKGAKQVTILFQQNMEKADISKEAVEQAREKGIRIIFQAAVQRLIGEGETLKQIEFLDMDADFHETIDIDTLFVSYGRYPEMIFKSIIDEDDQKTSQWEAIAPYKQPDQFHEKGLFSEKDMKTDHSAAIRAIGAARRTAASVHHLMYGNTVALENNVLKPESDIQDVTQLNHVDTVPRQIMPQRTAQELSVQNELEKGFTPEMAKIEASRCLQCGLVCYERNV</sequence>
<keyword evidence="6 18" id="KW-0479">Metal-binding</keyword>
<comment type="catalytic activity">
    <reaction evidence="15">
        <text>5,6-dihydrouracil + NAD(+) = uracil + NADH + H(+)</text>
        <dbReference type="Rhea" id="RHEA:20189"/>
        <dbReference type="ChEBI" id="CHEBI:15378"/>
        <dbReference type="ChEBI" id="CHEBI:15901"/>
        <dbReference type="ChEBI" id="CHEBI:17568"/>
        <dbReference type="ChEBI" id="CHEBI:57540"/>
        <dbReference type="ChEBI" id="CHEBI:57945"/>
        <dbReference type="EC" id="1.3.1.1"/>
    </reaction>
</comment>
<dbReference type="Pfam" id="PF13187">
    <property type="entry name" value="Fer4_9"/>
    <property type="match status" value="1"/>
</dbReference>
<comment type="caution">
    <text evidence="21">The sequence shown here is derived from an EMBL/GenBank/DDBJ whole genome shotgun (WGS) entry which is preliminary data.</text>
</comment>
<dbReference type="SUPFAM" id="SSF51971">
    <property type="entry name" value="Nucleotide-binding domain"/>
    <property type="match status" value="1"/>
</dbReference>
<comment type="function">
    <text evidence="18">Part of a membrane-bound complex that couples electron transfer with translocation of ions across the membrane.</text>
</comment>
<dbReference type="PROSITE" id="PS00198">
    <property type="entry name" value="4FE4S_FER_1"/>
    <property type="match status" value="1"/>
</dbReference>
<evidence type="ECO:0000313" key="21">
    <source>
        <dbReference type="EMBL" id="ETR73916.1"/>
    </source>
</evidence>
<dbReference type="Pfam" id="PF14691">
    <property type="entry name" value="Fer4_20"/>
    <property type="match status" value="1"/>
</dbReference>
<dbReference type="GO" id="GO:0051539">
    <property type="term" value="F:4 iron, 4 sulfur cluster binding"/>
    <property type="evidence" value="ECO:0007669"/>
    <property type="project" value="UniProtKB-UniRule"/>
</dbReference>
<organism evidence="21 22">
    <name type="scientific">Candidatus Magnetoglobus multicellularis str. Araruama</name>
    <dbReference type="NCBI Taxonomy" id="890399"/>
    <lineage>
        <taxon>Bacteria</taxon>
        <taxon>Pseudomonadati</taxon>
        <taxon>Thermodesulfobacteriota</taxon>
        <taxon>Desulfobacteria</taxon>
        <taxon>Desulfobacterales</taxon>
        <taxon>Desulfobacteraceae</taxon>
        <taxon>Candidatus Magnetoglobus</taxon>
    </lineage>
</organism>
<dbReference type="NCBIfam" id="TIGR01944">
    <property type="entry name" value="rnfB"/>
    <property type="match status" value="1"/>
</dbReference>
<evidence type="ECO:0000256" key="17">
    <source>
        <dbReference type="ARBA" id="ARBA00049714"/>
    </source>
</evidence>
<keyword evidence="13 18" id="KW-0472">Membrane</keyword>
<feature type="binding site" evidence="18">
    <location>
        <position position="144"/>
    </location>
    <ligand>
        <name>[4Fe-4S] cluster</name>
        <dbReference type="ChEBI" id="CHEBI:49883"/>
        <label>2</label>
    </ligand>
</feature>
<evidence type="ECO:0000256" key="12">
    <source>
        <dbReference type="ARBA" id="ARBA00023014"/>
    </source>
</evidence>
<dbReference type="PROSITE" id="PS51656">
    <property type="entry name" value="4FE4S"/>
    <property type="match status" value="1"/>
</dbReference>
<feature type="domain" description="4Fe-4S" evidence="20">
    <location>
        <begin position="29"/>
        <end position="88"/>
    </location>
</feature>
<dbReference type="Pfam" id="PF13450">
    <property type="entry name" value="NAD_binding_8"/>
    <property type="match status" value="1"/>
</dbReference>
<evidence type="ECO:0000256" key="5">
    <source>
        <dbReference type="ARBA" id="ARBA00022643"/>
    </source>
</evidence>
<dbReference type="AlphaFoldDB" id="A0A1V1PGI9"/>
<dbReference type="PROSITE" id="PS51379">
    <property type="entry name" value="4FE4S_FER_2"/>
    <property type="match status" value="2"/>
</dbReference>
<accession>A0A1V1PGI9</accession>
<feature type="binding site" evidence="18">
    <location>
        <position position="46"/>
    </location>
    <ligand>
        <name>[4Fe-4S] cluster</name>
        <dbReference type="ChEBI" id="CHEBI:49883"/>
        <label>1</label>
    </ligand>
</feature>
<comment type="cofactor">
    <cofactor evidence="1">
        <name>FMN</name>
        <dbReference type="ChEBI" id="CHEBI:58210"/>
    </cofactor>
</comment>
<dbReference type="Gene3D" id="1.10.15.40">
    <property type="entry name" value="Electron transport complex subunit B, putative Fe-S cluster"/>
    <property type="match status" value="1"/>
</dbReference>
<keyword evidence="12 18" id="KW-0411">Iron-sulfur</keyword>
<feature type="domain" description="4Fe-4S ferredoxin-type" evidence="19">
    <location>
        <begin position="129"/>
        <end position="158"/>
    </location>
</feature>
<evidence type="ECO:0000256" key="9">
    <source>
        <dbReference type="ARBA" id="ARBA00022982"/>
    </source>
</evidence>
<dbReference type="Proteomes" id="UP000189670">
    <property type="component" value="Unassembled WGS sequence"/>
</dbReference>
<proteinExistence type="inferred from homology"/>
<evidence type="ECO:0000256" key="11">
    <source>
        <dbReference type="ARBA" id="ARBA00023004"/>
    </source>
</evidence>
<dbReference type="InterPro" id="IPR036188">
    <property type="entry name" value="FAD/NAD-bd_sf"/>
</dbReference>
<dbReference type="Gene3D" id="3.50.50.60">
    <property type="entry name" value="FAD/NAD(P)-binding domain"/>
    <property type="match status" value="2"/>
</dbReference>
<protein>
    <recommendedName>
        <fullName evidence="18">Ion-translocating oxidoreductase complex subunit B</fullName>
        <ecNumber evidence="18">7.-.-.-</ecNumber>
    </recommendedName>
    <alternativeName>
        <fullName evidence="18">Rnf electron transport complex subunit B</fullName>
    </alternativeName>
</protein>
<evidence type="ECO:0000256" key="16">
    <source>
        <dbReference type="ARBA" id="ARBA00049578"/>
    </source>
</evidence>
<dbReference type="InterPro" id="IPR007202">
    <property type="entry name" value="4Fe-4S_dom"/>
</dbReference>
<keyword evidence="8 18" id="KW-1278">Translocase</keyword>
<evidence type="ECO:0000256" key="2">
    <source>
        <dbReference type="ARBA" id="ARBA00022448"/>
    </source>
</evidence>
<dbReference type="SUPFAM" id="SSF54862">
    <property type="entry name" value="4Fe-4S ferredoxins"/>
    <property type="match status" value="1"/>
</dbReference>
<keyword evidence="9 18" id="KW-0249">Electron transport</keyword>
<evidence type="ECO:0000256" key="18">
    <source>
        <dbReference type="HAMAP-Rule" id="MF_00463"/>
    </source>
</evidence>
<dbReference type="InterPro" id="IPR017900">
    <property type="entry name" value="4Fe4S_Fe_S_CS"/>
</dbReference>
<evidence type="ECO:0000256" key="3">
    <source>
        <dbReference type="ARBA" id="ARBA00022485"/>
    </source>
</evidence>
<evidence type="ECO:0000313" key="22">
    <source>
        <dbReference type="Proteomes" id="UP000189670"/>
    </source>
</evidence>
<evidence type="ECO:0000256" key="8">
    <source>
        <dbReference type="ARBA" id="ARBA00022967"/>
    </source>
</evidence>
<dbReference type="GO" id="GO:0046872">
    <property type="term" value="F:metal ion binding"/>
    <property type="evidence" value="ECO:0007669"/>
    <property type="project" value="UniProtKB-KW"/>
</dbReference>